<gene>
    <name evidence="2" type="ORF">EWH70_34750</name>
</gene>
<dbReference type="RefSeq" id="WP_130479847.1">
    <property type="nucleotide sequence ID" value="NZ_SFCC01000026.1"/>
</dbReference>
<evidence type="ECO:0000256" key="1">
    <source>
        <dbReference type="SAM" id="MobiDB-lite"/>
    </source>
</evidence>
<reference evidence="2 3" key="1">
    <citation type="submission" date="2019-02" db="EMBL/GenBank/DDBJ databases">
        <title>Draft genome sequence of Amycolatopsis sp. 8-3EHSu isolated from roots of Suaeda maritima.</title>
        <authorList>
            <person name="Duangmal K."/>
            <person name="Chantavorakit T."/>
        </authorList>
    </citation>
    <scope>NUCLEOTIDE SEQUENCE [LARGE SCALE GENOMIC DNA]</scope>
    <source>
        <strain evidence="2 3">8-3EHSu</strain>
    </source>
</reference>
<feature type="compositionally biased region" description="Basic residues" evidence="1">
    <location>
        <begin position="63"/>
        <end position="72"/>
    </location>
</feature>
<evidence type="ECO:0000313" key="2">
    <source>
        <dbReference type="EMBL" id="RZQ59343.1"/>
    </source>
</evidence>
<organism evidence="2 3">
    <name type="scientific">Amycolatopsis suaedae</name>
    <dbReference type="NCBI Taxonomy" id="2510978"/>
    <lineage>
        <taxon>Bacteria</taxon>
        <taxon>Bacillati</taxon>
        <taxon>Actinomycetota</taxon>
        <taxon>Actinomycetes</taxon>
        <taxon>Pseudonocardiales</taxon>
        <taxon>Pseudonocardiaceae</taxon>
        <taxon>Amycolatopsis</taxon>
    </lineage>
</organism>
<evidence type="ECO:0000313" key="3">
    <source>
        <dbReference type="Proteomes" id="UP000292003"/>
    </source>
</evidence>
<accession>A0A4Q7IZ48</accession>
<keyword evidence="3" id="KW-1185">Reference proteome</keyword>
<dbReference type="EMBL" id="SFCC01000026">
    <property type="protein sequence ID" value="RZQ59343.1"/>
    <property type="molecule type" value="Genomic_DNA"/>
</dbReference>
<dbReference type="AlphaFoldDB" id="A0A4Q7IZ48"/>
<name>A0A4Q7IZ48_9PSEU</name>
<feature type="region of interest" description="Disordered" evidence="1">
    <location>
        <begin position="47"/>
        <end position="72"/>
    </location>
</feature>
<proteinExistence type="predicted"/>
<sequence>MAEIPSDDGLGAALPVPPKRRKRFLPFEEVLSPQADPGLTAELKDLLGEETPDDLDDPWERAARRRRQDQNS</sequence>
<dbReference type="OrthoDB" id="557859at2"/>
<dbReference type="Proteomes" id="UP000292003">
    <property type="component" value="Unassembled WGS sequence"/>
</dbReference>
<protein>
    <submittedName>
        <fullName evidence="2">Uncharacterized protein</fullName>
    </submittedName>
</protein>
<feature type="compositionally biased region" description="Acidic residues" evidence="1">
    <location>
        <begin position="48"/>
        <end position="57"/>
    </location>
</feature>
<comment type="caution">
    <text evidence="2">The sequence shown here is derived from an EMBL/GenBank/DDBJ whole genome shotgun (WGS) entry which is preliminary data.</text>
</comment>